<protein>
    <submittedName>
        <fullName evidence="3 4">Uncharacterized protein</fullName>
    </submittedName>
</protein>
<accession>B7QCD2</accession>
<evidence type="ECO:0000313" key="4">
    <source>
        <dbReference type="EnsemblMetazoa" id="ISCW012358-PA"/>
    </source>
</evidence>
<reference evidence="3 5" key="1">
    <citation type="submission" date="2008-03" db="EMBL/GenBank/DDBJ databases">
        <title>Annotation of Ixodes scapularis.</title>
        <authorList>
            <consortium name="Ixodes scapularis Genome Project Consortium"/>
            <person name="Caler E."/>
            <person name="Hannick L.I."/>
            <person name="Bidwell S."/>
            <person name="Joardar V."/>
            <person name="Thiagarajan M."/>
            <person name="Amedeo P."/>
            <person name="Galinsky K.J."/>
            <person name="Schobel S."/>
            <person name="Inman J."/>
            <person name="Hostetler J."/>
            <person name="Miller J."/>
            <person name="Hammond M."/>
            <person name="Megy K."/>
            <person name="Lawson D."/>
            <person name="Kodira C."/>
            <person name="Sutton G."/>
            <person name="Meyer J."/>
            <person name="Hill C.A."/>
            <person name="Birren B."/>
            <person name="Nene V."/>
            <person name="Collins F."/>
            <person name="Alarcon-Chaidez F."/>
            <person name="Wikel S."/>
            <person name="Strausberg R."/>
        </authorList>
    </citation>
    <scope>NUCLEOTIDE SEQUENCE [LARGE SCALE GENOMIC DNA]</scope>
    <source>
        <strain evidence="5">Wikel</strain>
        <strain evidence="3">Wikel colony</strain>
    </source>
</reference>
<keyword evidence="6" id="KW-1267">Proteomics identification</keyword>
<keyword evidence="5" id="KW-1185">Reference proteome</keyword>
<dbReference type="Proteomes" id="UP000001555">
    <property type="component" value="Unassembled WGS sequence"/>
</dbReference>
<dbReference type="InParanoid" id="B7QCD2"/>
<name>B7QCD2_IXOSC</name>
<dbReference type="PANTHER" id="PTHR14773">
    <property type="entry name" value="WD REPEAT-CONTAINING PROTEIN 76"/>
    <property type="match status" value="1"/>
</dbReference>
<keyword evidence="2" id="KW-0677">Repeat</keyword>
<dbReference type="PaxDb" id="6945-B7QCD2"/>
<dbReference type="STRING" id="6945.B7QCD2"/>
<evidence type="ECO:0000256" key="1">
    <source>
        <dbReference type="ARBA" id="ARBA00022574"/>
    </source>
</evidence>
<evidence type="ECO:0007829" key="6">
    <source>
        <dbReference type="PeptideAtlas" id="B7QCD2"/>
    </source>
</evidence>
<dbReference type="EnsemblMetazoa" id="ISCW012358-RA">
    <property type="protein sequence ID" value="ISCW012358-PA"/>
    <property type="gene ID" value="ISCW012358"/>
</dbReference>
<dbReference type="PANTHER" id="PTHR14773:SF0">
    <property type="entry name" value="WD REPEAT-CONTAINING PROTEIN 76"/>
    <property type="match status" value="1"/>
</dbReference>
<evidence type="ECO:0000313" key="5">
    <source>
        <dbReference type="Proteomes" id="UP000001555"/>
    </source>
</evidence>
<proteinExistence type="evidence at protein level"/>
<dbReference type="EMBL" id="DS906639">
    <property type="protein sequence ID" value="EEC16504.1"/>
    <property type="molecule type" value="Genomic_DNA"/>
</dbReference>
<dbReference type="VEuPathDB" id="VectorBase:ISCW012358"/>
<evidence type="ECO:0000256" key="2">
    <source>
        <dbReference type="ARBA" id="ARBA00022737"/>
    </source>
</evidence>
<dbReference type="VEuPathDB" id="VectorBase:ISCP_009640"/>
<dbReference type="HOGENOM" id="CLU_2576525_0_0_1"/>
<dbReference type="VEuPathDB" id="VectorBase:ISCI012358"/>
<dbReference type="InterPro" id="IPR015943">
    <property type="entry name" value="WD40/YVTN_repeat-like_dom_sf"/>
</dbReference>
<dbReference type="Gene3D" id="2.130.10.10">
    <property type="entry name" value="YVTN repeat-like/Quinoprotein amine dehydrogenase"/>
    <property type="match status" value="1"/>
</dbReference>
<keyword evidence="1" id="KW-0853">WD repeat</keyword>
<gene>
    <name evidence="3" type="ORF">IscW_ISCW012358</name>
</gene>
<dbReference type="OrthoDB" id="9890280at2759"/>
<dbReference type="InterPro" id="IPR050853">
    <property type="entry name" value="WD_repeat_DNA-damage-binding"/>
</dbReference>
<reference evidence="4" key="2">
    <citation type="submission" date="2020-05" db="UniProtKB">
        <authorList>
            <consortium name="EnsemblMetazoa"/>
        </authorList>
    </citation>
    <scope>IDENTIFICATION</scope>
    <source>
        <strain evidence="4">wikel</strain>
    </source>
</reference>
<organism>
    <name type="scientific">Ixodes scapularis</name>
    <name type="common">Black-legged tick</name>
    <name type="synonym">Deer tick</name>
    <dbReference type="NCBI Taxonomy" id="6945"/>
    <lineage>
        <taxon>Eukaryota</taxon>
        <taxon>Metazoa</taxon>
        <taxon>Ecdysozoa</taxon>
        <taxon>Arthropoda</taxon>
        <taxon>Chelicerata</taxon>
        <taxon>Arachnida</taxon>
        <taxon>Acari</taxon>
        <taxon>Parasitiformes</taxon>
        <taxon>Ixodida</taxon>
        <taxon>Ixodoidea</taxon>
        <taxon>Ixodidae</taxon>
        <taxon>Ixodinae</taxon>
        <taxon>Ixodes</taxon>
    </lineage>
</organism>
<dbReference type="EMBL" id="ABJB010391749">
    <property type="status" value="NOT_ANNOTATED_CDS"/>
    <property type="molecule type" value="Genomic_DNA"/>
</dbReference>
<sequence>MTGRWLTPFKAVWMPGCEDLFLVGSMEYPRRVEVFSSAGTLQHTLKGDSLTSICSLVDVHPDRFVVAGGNSSGRVHVFVEA</sequence>
<evidence type="ECO:0000313" key="3">
    <source>
        <dbReference type="EMBL" id="EEC16504.1"/>
    </source>
</evidence>
<dbReference type="AlphaFoldDB" id="B7QCD2"/>